<dbReference type="Gene3D" id="3.40.50.2020">
    <property type="match status" value="1"/>
</dbReference>
<dbReference type="PANTHER" id="PTHR43218">
    <property type="entry name" value="PHOSPHORIBOSYLTRANSFERASE-RELATED"/>
    <property type="match status" value="1"/>
</dbReference>
<dbReference type="PANTHER" id="PTHR43218:SF1">
    <property type="entry name" value="PHOSPHORIBOSYLTRANSFERASE"/>
    <property type="match status" value="1"/>
</dbReference>
<dbReference type="Proteomes" id="UP000177871">
    <property type="component" value="Unassembled WGS sequence"/>
</dbReference>
<reference evidence="2 3" key="1">
    <citation type="journal article" date="2016" name="Nat. Commun.">
        <title>Thousands of microbial genomes shed light on interconnected biogeochemical processes in an aquifer system.</title>
        <authorList>
            <person name="Anantharaman K."/>
            <person name="Brown C.T."/>
            <person name="Hug L.A."/>
            <person name="Sharon I."/>
            <person name="Castelle C.J."/>
            <person name="Probst A.J."/>
            <person name="Thomas B.C."/>
            <person name="Singh A."/>
            <person name="Wilkins M.J."/>
            <person name="Karaoz U."/>
            <person name="Brodie E.L."/>
            <person name="Williams K.H."/>
            <person name="Hubbard S.S."/>
            <person name="Banfield J.F."/>
        </authorList>
    </citation>
    <scope>NUCLEOTIDE SEQUENCE [LARGE SCALE GENOMIC DNA]</scope>
</reference>
<organism evidence="2 3">
    <name type="scientific">Candidatus Gottesmanbacteria bacterium RIFCSPHIGHO2_01_FULL_47_48</name>
    <dbReference type="NCBI Taxonomy" id="1798381"/>
    <lineage>
        <taxon>Bacteria</taxon>
        <taxon>Candidatus Gottesmaniibacteriota</taxon>
    </lineage>
</organism>
<comment type="caution">
    <text evidence="2">The sequence shown here is derived from an EMBL/GenBank/DDBJ whole genome shotgun (WGS) entry which is preliminary data.</text>
</comment>
<dbReference type="Pfam" id="PF00156">
    <property type="entry name" value="Pribosyltran"/>
    <property type="match status" value="1"/>
</dbReference>
<sequence length="183" mass="20635">MMDEYTLEICGLTRKLPLTFVSKNTRLASFNLLGDVELVDRLADVLYEKLKDVEFDFLVGPEVKVVPLIHGVALRLGHKRFVVCRKSVKPYMLSPVILRPLAHFPKHVRQLVLGGRDAALLSGKKVVIMDDVVSTGVTIRMMEKLMEKVGATVVKTVCVLRQGEQFDKMENLIFLAELPVFKI</sequence>
<evidence type="ECO:0000259" key="1">
    <source>
        <dbReference type="Pfam" id="PF00156"/>
    </source>
</evidence>
<dbReference type="STRING" id="1798381.A2721_01750"/>
<dbReference type="CDD" id="cd06223">
    <property type="entry name" value="PRTases_typeI"/>
    <property type="match status" value="1"/>
</dbReference>
<name>A0A1F6A205_9BACT</name>
<evidence type="ECO:0000313" key="2">
    <source>
        <dbReference type="EMBL" id="OGG18492.1"/>
    </source>
</evidence>
<feature type="domain" description="Phosphoribosyltransferase" evidence="1">
    <location>
        <begin position="38"/>
        <end position="165"/>
    </location>
</feature>
<dbReference type="SUPFAM" id="SSF53271">
    <property type="entry name" value="PRTase-like"/>
    <property type="match status" value="1"/>
</dbReference>
<protein>
    <recommendedName>
        <fullName evidence="1">Phosphoribosyltransferase domain-containing protein</fullName>
    </recommendedName>
</protein>
<dbReference type="AlphaFoldDB" id="A0A1F6A205"/>
<accession>A0A1F6A205</accession>
<dbReference type="NCBIfam" id="NF005592">
    <property type="entry name" value="PRK07322.1"/>
    <property type="match status" value="1"/>
</dbReference>
<proteinExistence type="predicted"/>
<dbReference type="InterPro" id="IPR029057">
    <property type="entry name" value="PRTase-like"/>
</dbReference>
<gene>
    <name evidence="2" type="ORF">A2721_01750</name>
</gene>
<evidence type="ECO:0000313" key="3">
    <source>
        <dbReference type="Proteomes" id="UP000177871"/>
    </source>
</evidence>
<dbReference type="EMBL" id="MFJK01000014">
    <property type="protein sequence ID" value="OGG18492.1"/>
    <property type="molecule type" value="Genomic_DNA"/>
</dbReference>
<dbReference type="InterPro" id="IPR000836">
    <property type="entry name" value="PRTase_dom"/>
</dbReference>